<reference evidence="1 2" key="1">
    <citation type="submission" date="2016-10" db="EMBL/GenBank/DDBJ databases">
        <title>Draft Genome sequence of Roseomonas sp. strain M3.</title>
        <authorList>
            <person name="Subhash Y."/>
            <person name="Lee S."/>
        </authorList>
    </citation>
    <scope>NUCLEOTIDE SEQUENCE [LARGE SCALE GENOMIC DNA]</scope>
    <source>
        <strain evidence="1 2">M3</strain>
    </source>
</reference>
<comment type="caution">
    <text evidence="1">The sequence shown here is derived from an EMBL/GenBank/DDBJ whole genome shotgun (WGS) entry which is preliminary data.</text>
</comment>
<proteinExistence type="predicted"/>
<protein>
    <submittedName>
        <fullName evidence="1">Uncharacterized protein</fullName>
    </submittedName>
</protein>
<organism evidence="1 2">
    <name type="scientific">Teichococcus deserti</name>
    <dbReference type="NCBI Taxonomy" id="1817963"/>
    <lineage>
        <taxon>Bacteria</taxon>
        <taxon>Pseudomonadati</taxon>
        <taxon>Pseudomonadota</taxon>
        <taxon>Alphaproteobacteria</taxon>
        <taxon>Acetobacterales</taxon>
        <taxon>Roseomonadaceae</taxon>
        <taxon>Roseomonas</taxon>
    </lineage>
</organism>
<sequence length="117" mass="12380">MIMAMVGAAMAPRAPSPAAQGRARTPGADHVAALATAVEAGRVVEALGEFHHPEFTLQENLLPPLLDRTASIAHAERIGALPACWSAMHRYRMACRVAPARRQRPPCEGGRAAAPAR</sequence>
<dbReference type="AlphaFoldDB" id="A0A1V2H2H1"/>
<keyword evidence="2" id="KW-1185">Reference proteome</keyword>
<evidence type="ECO:0000313" key="2">
    <source>
        <dbReference type="Proteomes" id="UP000188879"/>
    </source>
</evidence>
<dbReference type="EMBL" id="MLCO01000094">
    <property type="protein sequence ID" value="ONG53786.1"/>
    <property type="molecule type" value="Genomic_DNA"/>
</dbReference>
<name>A0A1V2H2H1_9PROT</name>
<gene>
    <name evidence="1" type="ORF">BKE38_11520</name>
</gene>
<accession>A0A1V2H2H1</accession>
<dbReference type="RefSeq" id="WP_076957498.1">
    <property type="nucleotide sequence ID" value="NZ_MLCO01000094.1"/>
</dbReference>
<dbReference type="Proteomes" id="UP000188879">
    <property type="component" value="Unassembled WGS sequence"/>
</dbReference>
<evidence type="ECO:0000313" key="1">
    <source>
        <dbReference type="EMBL" id="ONG53786.1"/>
    </source>
</evidence>